<dbReference type="OrthoDB" id="7307102at2"/>
<sequence>MALSLDDLKAHANITGDADDAVLARLLAAATKHVERVLGFPLDDTDELPEGAPADLEQAVYLLAAHWFENRETALVGLTTQPLPFGVADILAEHRRYTFG</sequence>
<protein>
    <recommendedName>
        <fullName evidence="4">Phage gp6-like head-tail connector protein</fullName>
    </recommendedName>
</protein>
<dbReference type="RefSeq" id="WP_055037277.1">
    <property type="nucleotide sequence ID" value="NZ_AP014854.2"/>
</dbReference>
<dbReference type="EMBL" id="LN907867">
    <property type="protein sequence ID" value="CUU42164.1"/>
    <property type="molecule type" value="Genomic_DNA"/>
</dbReference>
<dbReference type="KEGG" id="bvr:BVIR_1725"/>
<reference evidence="1" key="1">
    <citation type="journal article" date="2015" name="Genome Announc.">
        <title>Complete Genome Sequence of the Bacteriochlorophyll b-Producing Photosynthetic Bacterium Blastochloris viridis.</title>
        <authorList>
            <person name="Tsukatani Y."/>
            <person name="Hirose Y."/>
            <person name="Harada J."/>
            <person name="Misawa N."/>
            <person name="Mori K."/>
            <person name="Inoue K."/>
            <person name="Tamiaki H."/>
        </authorList>
    </citation>
    <scope>NUCLEOTIDE SEQUENCE [LARGE SCALE GENOMIC DNA]</scope>
    <source>
        <strain evidence="1">DSM 133</strain>
    </source>
</reference>
<dbReference type="AlphaFoldDB" id="A0A0H5BHI7"/>
<organism evidence="2 3">
    <name type="scientific">Blastochloris viridis</name>
    <name type="common">Rhodopseudomonas viridis</name>
    <dbReference type="NCBI Taxonomy" id="1079"/>
    <lineage>
        <taxon>Bacteria</taxon>
        <taxon>Pseudomonadati</taxon>
        <taxon>Pseudomonadota</taxon>
        <taxon>Alphaproteobacteria</taxon>
        <taxon>Hyphomicrobiales</taxon>
        <taxon>Blastochloridaceae</taxon>
        <taxon>Blastochloris</taxon>
    </lineage>
</organism>
<dbReference type="PATRIC" id="fig|1079.6.peg.1788"/>
<dbReference type="NCBIfam" id="TIGR01560">
    <property type="entry name" value="put_DNA_pack"/>
    <property type="match status" value="1"/>
</dbReference>
<gene>
    <name evidence="1" type="ORF">BV133_3021</name>
    <name evidence="2" type="ORF">BVIRIDIS_11700</name>
</gene>
<proteinExistence type="predicted"/>
<accession>A0A0H5BHI7</accession>
<dbReference type="EMBL" id="AP014854">
    <property type="protein sequence ID" value="BAS00615.1"/>
    <property type="molecule type" value="Genomic_DNA"/>
</dbReference>
<dbReference type="Proteomes" id="UP000065734">
    <property type="component" value="Chromosome I"/>
</dbReference>
<dbReference type="Gene3D" id="1.10.3230.30">
    <property type="entry name" value="Phage gp6-like head-tail connector protein"/>
    <property type="match status" value="1"/>
</dbReference>
<dbReference type="STRING" id="1079.BVIR_1725"/>
<evidence type="ECO:0000313" key="1">
    <source>
        <dbReference type="EMBL" id="BAS00615.1"/>
    </source>
</evidence>
<dbReference type="CDD" id="cd08054">
    <property type="entry name" value="gp6"/>
    <property type="match status" value="1"/>
</dbReference>
<keyword evidence="3" id="KW-1185">Reference proteome</keyword>
<dbReference type="Pfam" id="PF05135">
    <property type="entry name" value="Phage_connect_1"/>
    <property type="match status" value="1"/>
</dbReference>
<reference evidence="2" key="2">
    <citation type="submission" date="2015-11" db="EMBL/GenBank/DDBJ databases">
        <authorList>
            <person name="Zhang Y."/>
            <person name="Guo Z."/>
        </authorList>
    </citation>
    <scope>NUCLEOTIDE SEQUENCE</scope>
    <source>
        <strain evidence="2">1</strain>
    </source>
</reference>
<evidence type="ECO:0008006" key="4">
    <source>
        <dbReference type="Google" id="ProtNLM"/>
    </source>
</evidence>
<evidence type="ECO:0000313" key="2">
    <source>
        <dbReference type="EMBL" id="CUU42164.1"/>
    </source>
</evidence>
<dbReference type="InterPro" id="IPR021146">
    <property type="entry name" value="Phage_gp6-like_head-tail"/>
</dbReference>
<reference evidence="3" key="3">
    <citation type="journal article" date="2016" name="Genome Announc.">
        <title>Revised genome sequence of the purple photosynthetic bacterium Blastochloris viridis.</title>
        <authorList>
            <person name="Liu L.N."/>
            <person name="Faulkner M."/>
            <person name="Liu X."/>
            <person name="Huang F."/>
            <person name="Darby A.C."/>
            <person name="Hall N."/>
        </authorList>
    </citation>
    <scope>NUCLEOTIDE SEQUENCE [LARGE SCALE GENOMIC DNA]</scope>
    <source>
        <strain evidence="3">ATCC 19567 / DSM 133 / F</strain>
    </source>
</reference>
<name>A0A0H5BHI7_BLAVI</name>
<evidence type="ECO:0000313" key="3">
    <source>
        <dbReference type="Proteomes" id="UP000065734"/>
    </source>
</evidence>
<dbReference type="InterPro" id="IPR006450">
    <property type="entry name" value="Phage_HK97_gp6-like"/>
</dbReference>